<reference evidence="3" key="2">
    <citation type="submission" date="2016-02" db="EMBL/GenBank/DDBJ databases">
        <title>Genome sequencing of Aspergillus luchuensis NBRC 4314.</title>
        <authorList>
            <person name="Yamada O."/>
        </authorList>
    </citation>
    <scope>NUCLEOTIDE SEQUENCE [LARGE SCALE GENOMIC DNA]</scope>
    <source>
        <strain evidence="3">RIB 2604</strain>
    </source>
</reference>
<dbReference type="AlphaFoldDB" id="A0A146FUM0"/>
<evidence type="ECO:0000256" key="1">
    <source>
        <dbReference type="SAM" id="MobiDB-lite"/>
    </source>
</evidence>
<feature type="compositionally biased region" description="Polar residues" evidence="1">
    <location>
        <begin position="45"/>
        <end position="60"/>
    </location>
</feature>
<feature type="compositionally biased region" description="Polar residues" evidence="1">
    <location>
        <begin position="67"/>
        <end position="101"/>
    </location>
</feature>
<dbReference type="Proteomes" id="UP000075230">
    <property type="component" value="Unassembled WGS sequence"/>
</dbReference>
<reference evidence="2 3" key="1">
    <citation type="journal article" date="2016" name="DNA Res.">
        <title>Genome sequence of Aspergillus luchuensis NBRC 4314.</title>
        <authorList>
            <person name="Yamada O."/>
            <person name="Machida M."/>
            <person name="Hosoyama A."/>
            <person name="Goto M."/>
            <person name="Takahashi T."/>
            <person name="Futagami T."/>
            <person name="Yamagata Y."/>
            <person name="Takeuchi M."/>
            <person name="Kobayashi T."/>
            <person name="Koike H."/>
            <person name="Abe K."/>
            <person name="Asai K."/>
            <person name="Arita M."/>
            <person name="Fujita N."/>
            <person name="Fukuda K."/>
            <person name="Higa K."/>
            <person name="Horikawa H."/>
            <person name="Ishikawa T."/>
            <person name="Jinno K."/>
            <person name="Kato Y."/>
            <person name="Kirimura K."/>
            <person name="Mizutani O."/>
            <person name="Nakasone K."/>
            <person name="Sano M."/>
            <person name="Shiraishi Y."/>
            <person name="Tsukahara M."/>
            <person name="Gomi K."/>
        </authorList>
    </citation>
    <scope>NUCLEOTIDE SEQUENCE [LARGE SCALE GENOMIC DNA]</scope>
    <source>
        <strain evidence="2 3">RIB 2604</strain>
    </source>
</reference>
<name>A0A146FUM0_ASPKA</name>
<organism evidence="2 3">
    <name type="scientific">Aspergillus kawachii</name>
    <name type="common">White koji mold</name>
    <name type="synonym">Aspergillus awamori var. kawachi</name>
    <dbReference type="NCBI Taxonomy" id="1069201"/>
    <lineage>
        <taxon>Eukaryota</taxon>
        <taxon>Fungi</taxon>
        <taxon>Dikarya</taxon>
        <taxon>Ascomycota</taxon>
        <taxon>Pezizomycotina</taxon>
        <taxon>Eurotiomycetes</taxon>
        <taxon>Eurotiomycetidae</taxon>
        <taxon>Eurotiales</taxon>
        <taxon>Aspergillaceae</taxon>
        <taxon>Aspergillus</taxon>
        <taxon>Aspergillus subgen. Circumdati</taxon>
    </lineage>
</organism>
<comment type="caution">
    <text evidence="2">The sequence shown here is derived from an EMBL/GenBank/DDBJ whole genome shotgun (WGS) entry which is preliminary data.</text>
</comment>
<sequence length="127" mass="13361">MASTVNSVPAANSASGNAVNPQNPGTRPSLRSSASTKASEGGRRQSGSPLESGQSNSTKAWSHGANPITQRASYSQQNGNMSHKQSASPRPTPKESNTPDNHANDRLVFLFASFIVSSVFHTRHVST</sequence>
<protein>
    <submittedName>
        <fullName evidence="2">PAB1 binding protein</fullName>
    </submittedName>
</protein>
<accession>A0A146FUM0</accession>
<proteinExistence type="predicted"/>
<gene>
    <name evidence="2" type="ORF">RIB2604_02901050</name>
</gene>
<feature type="region of interest" description="Disordered" evidence="1">
    <location>
        <begin position="1"/>
        <end position="102"/>
    </location>
</feature>
<feature type="compositionally biased region" description="Polar residues" evidence="1">
    <location>
        <begin position="1"/>
        <end position="38"/>
    </location>
</feature>
<evidence type="ECO:0000313" key="3">
    <source>
        <dbReference type="Proteomes" id="UP000075230"/>
    </source>
</evidence>
<dbReference type="EMBL" id="BCWF01000028">
    <property type="protein sequence ID" value="GAT29235.1"/>
    <property type="molecule type" value="Genomic_DNA"/>
</dbReference>
<evidence type="ECO:0000313" key="2">
    <source>
        <dbReference type="EMBL" id="GAT29235.1"/>
    </source>
</evidence>